<dbReference type="HOGENOM" id="CLU_1254814_0_0_7"/>
<evidence type="ECO:0000313" key="2">
    <source>
        <dbReference type="Proteomes" id="UP000011131"/>
    </source>
</evidence>
<reference evidence="1 2" key="1">
    <citation type="journal article" date="2013" name="Genome Announc.">
        <title>Complete genome sequence of Myxococcus stipitatus strain DSM 14675, a fruiting myxobacterium.</title>
        <authorList>
            <person name="Huntley S."/>
            <person name="Kneip S."/>
            <person name="Treuner-Lange A."/>
            <person name="Sogaard-Andersen L."/>
        </authorList>
    </citation>
    <scope>NUCLEOTIDE SEQUENCE [LARGE SCALE GENOMIC DNA]</scope>
    <source>
        <strain evidence="2">DSM 14675 / JCM 12634 / Mx s8</strain>
    </source>
</reference>
<proteinExistence type="predicted"/>
<sequence>MDSRREATADLTEGVGLIRWEDAAASIQKIYPGAYLRHLPGVGAPIVIPEVVEGLGLSGVTGYAFTKGECLTHVVLGESYKETEDDVLPLVRTVAAKFGLHRVTDERRQTWRLGSVQAMLQLYSPLVPGDATSEFHLRINRPGSLQSEFRIFDVGVGHRRFPTPPPSAWDHAVTVATIRLDGFVVCPFCRKAFSVADSARWDGVRHRSCGQRIQIGASPG</sequence>
<dbReference type="AlphaFoldDB" id="L7UG33"/>
<gene>
    <name evidence="1" type="ordered locus">MYSTI_04108</name>
</gene>
<keyword evidence="2" id="KW-1185">Reference proteome</keyword>
<evidence type="ECO:0000313" key="1">
    <source>
        <dbReference type="EMBL" id="AGC45409.1"/>
    </source>
</evidence>
<organism evidence="1 2">
    <name type="scientific">Myxococcus stipitatus (strain DSM 14675 / JCM 12634 / Mx s8)</name>
    <dbReference type="NCBI Taxonomy" id="1278073"/>
    <lineage>
        <taxon>Bacteria</taxon>
        <taxon>Pseudomonadati</taxon>
        <taxon>Myxococcota</taxon>
        <taxon>Myxococcia</taxon>
        <taxon>Myxococcales</taxon>
        <taxon>Cystobacterineae</taxon>
        <taxon>Myxococcaceae</taxon>
        <taxon>Myxococcus</taxon>
    </lineage>
</organism>
<protein>
    <submittedName>
        <fullName evidence="1">Uncharacterized protein</fullName>
    </submittedName>
</protein>
<dbReference type="EMBL" id="CP004025">
    <property type="protein sequence ID" value="AGC45409.1"/>
    <property type="molecule type" value="Genomic_DNA"/>
</dbReference>
<dbReference type="Proteomes" id="UP000011131">
    <property type="component" value="Chromosome"/>
</dbReference>
<dbReference type="KEGG" id="msd:MYSTI_04108"/>
<accession>L7UG33</accession>
<name>L7UG33_MYXSD</name>